<keyword evidence="3" id="KW-1185">Reference proteome</keyword>
<protein>
    <submittedName>
        <fullName evidence="2">Uncharacterized protein</fullName>
    </submittedName>
</protein>
<evidence type="ECO:0000313" key="2">
    <source>
        <dbReference type="EMBL" id="MPC55056.1"/>
    </source>
</evidence>
<feature type="region of interest" description="Disordered" evidence="1">
    <location>
        <begin position="79"/>
        <end position="112"/>
    </location>
</feature>
<comment type="caution">
    <text evidence="2">The sequence shown here is derived from an EMBL/GenBank/DDBJ whole genome shotgun (WGS) entry which is preliminary data.</text>
</comment>
<feature type="compositionally biased region" description="Polar residues" evidence="1">
    <location>
        <begin position="96"/>
        <end position="112"/>
    </location>
</feature>
<gene>
    <name evidence="2" type="ORF">E2C01_048988</name>
</gene>
<evidence type="ECO:0000256" key="1">
    <source>
        <dbReference type="SAM" id="MobiDB-lite"/>
    </source>
</evidence>
<accession>A0A5B7GBZ6</accession>
<feature type="region of interest" description="Disordered" evidence="1">
    <location>
        <begin position="15"/>
        <end position="38"/>
    </location>
</feature>
<feature type="compositionally biased region" description="Low complexity" evidence="1">
    <location>
        <begin position="24"/>
        <end position="38"/>
    </location>
</feature>
<proteinExistence type="predicted"/>
<reference evidence="2 3" key="1">
    <citation type="submission" date="2019-05" db="EMBL/GenBank/DDBJ databases">
        <title>Another draft genome of Portunus trituberculatus and its Hox gene families provides insights of decapod evolution.</title>
        <authorList>
            <person name="Jeong J.-H."/>
            <person name="Song I."/>
            <person name="Kim S."/>
            <person name="Choi T."/>
            <person name="Kim D."/>
            <person name="Ryu S."/>
            <person name="Kim W."/>
        </authorList>
    </citation>
    <scope>NUCLEOTIDE SEQUENCE [LARGE SCALE GENOMIC DNA]</scope>
    <source>
        <tissue evidence="2">Muscle</tissue>
    </source>
</reference>
<sequence>MMTATLHSVKMAACLQQDGDSSDPDNSGPSSLSQFLKQQSSGIQVGALNSSDTPETIKLKGDKVKLQYAIVVVGGGGDKLQSASPATVPPHDQTKNTRNLSKVTSNVRVLVG</sequence>
<evidence type="ECO:0000313" key="3">
    <source>
        <dbReference type="Proteomes" id="UP000324222"/>
    </source>
</evidence>
<dbReference type="AlphaFoldDB" id="A0A5B7GBZ6"/>
<organism evidence="2 3">
    <name type="scientific">Portunus trituberculatus</name>
    <name type="common">Swimming crab</name>
    <name type="synonym">Neptunus trituberculatus</name>
    <dbReference type="NCBI Taxonomy" id="210409"/>
    <lineage>
        <taxon>Eukaryota</taxon>
        <taxon>Metazoa</taxon>
        <taxon>Ecdysozoa</taxon>
        <taxon>Arthropoda</taxon>
        <taxon>Crustacea</taxon>
        <taxon>Multicrustacea</taxon>
        <taxon>Malacostraca</taxon>
        <taxon>Eumalacostraca</taxon>
        <taxon>Eucarida</taxon>
        <taxon>Decapoda</taxon>
        <taxon>Pleocyemata</taxon>
        <taxon>Brachyura</taxon>
        <taxon>Eubrachyura</taxon>
        <taxon>Portunoidea</taxon>
        <taxon>Portunidae</taxon>
        <taxon>Portuninae</taxon>
        <taxon>Portunus</taxon>
    </lineage>
</organism>
<dbReference type="EMBL" id="VSRR010012849">
    <property type="protein sequence ID" value="MPC55056.1"/>
    <property type="molecule type" value="Genomic_DNA"/>
</dbReference>
<dbReference type="Proteomes" id="UP000324222">
    <property type="component" value="Unassembled WGS sequence"/>
</dbReference>
<name>A0A5B7GBZ6_PORTR</name>